<dbReference type="SUPFAM" id="SSF51735">
    <property type="entry name" value="NAD(P)-binding Rossmann-fold domains"/>
    <property type="match status" value="1"/>
</dbReference>
<organism evidence="2 3">
    <name type="scientific">Amnibacterium setariae</name>
    <dbReference type="NCBI Taxonomy" id="2306585"/>
    <lineage>
        <taxon>Bacteria</taxon>
        <taxon>Bacillati</taxon>
        <taxon>Actinomycetota</taxon>
        <taxon>Actinomycetes</taxon>
        <taxon>Micrococcales</taxon>
        <taxon>Microbacteriaceae</taxon>
        <taxon>Amnibacterium</taxon>
    </lineage>
</organism>
<protein>
    <submittedName>
        <fullName evidence="2">NAD-dependent epimerase/dehydratase family protein</fullName>
    </submittedName>
</protein>
<sequence>MSDDPARSPAAPRRVLVLGANGPSGRRTVQQALDRGLAVVALTRHPEAFPIRHERLEVIGGDATDPSTMDSAVSRSDAVISVIGVAYTWSPVDVYSGAARLALESMRRHGLRRIVVVTSMGVPRKVEEGGPVRRVLLQAFRSTFTKTLYDDMLRMEDMVSTSGLDWTIVRPPGLSDDPARGYEIAGSRLDSPAMSRDDLAASLLDLLDDDEWVGRIANVATPGLRLELIPTIRKEVLKR</sequence>
<dbReference type="RefSeq" id="WP_119482738.1">
    <property type="nucleotide sequence ID" value="NZ_QXTG01000002.1"/>
</dbReference>
<accession>A0A3A1TXU6</accession>
<dbReference type="InterPro" id="IPR036291">
    <property type="entry name" value="NAD(P)-bd_dom_sf"/>
</dbReference>
<proteinExistence type="predicted"/>
<evidence type="ECO:0000313" key="2">
    <source>
        <dbReference type="EMBL" id="RIX28428.1"/>
    </source>
</evidence>
<dbReference type="AlphaFoldDB" id="A0A3A1TXU6"/>
<comment type="caution">
    <text evidence="2">The sequence shown here is derived from an EMBL/GenBank/DDBJ whole genome shotgun (WGS) entry which is preliminary data.</text>
</comment>
<reference evidence="3" key="1">
    <citation type="submission" date="2018-09" db="EMBL/GenBank/DDBJ databases">
        <authorList>
            <person name="Kim I."/>
        </authorList>
    </citation>
    <scope>NUCLEOTIDE SEQUENCE [LARGE SCALE GENOMIC DNA]</scope>
    <source>
        <strain evidence="3">DD4a</strain>
    </source>
</reference>
<evidence type="ECO:0000313" key="3">
    <source>
        <dbReference type="Proteomes" id="UP000265742"/>
    </source>
</evidence>
<dbReference type="Proteomes" id="UP000265742">
    <property type="component" value="Unassembled WGS sequence"/>
</dbReference>
<evidence type="ECO:0000259" key="1">
    <source>
        <dbReference type="Pfam" id="PF13460"/>
    </source>
</evidence>
<dbReference type="EMBL" id="QXTG01000002">
    <property type="protein sequence ID" value="RIX28428.1"/>
    <property type="molecule type" value="Genomic_DNA"/>
</dbReference>
<dbReference type="InterPro" id="IPR016040">
    <property type="entry name" value="NAD(P)-bd_dom"/>
</dbReference>
<keyword evidence="3" id="KW-1185">Reference proteome</keyword>
<dbReference type="Gene3D" id="3.40.50.720">
    <property type="entry name" value="NAD(P)-binding Rossmann-like Domain"/>
    <property type="match status" value="1"/>
</dbReference>
<gene>
    <name evidence="2" type="ORF">D1781_13425</name>
</gene>
<dbReference type="PANTHER" id="PTHR15020">
    <property type="entry name" value="FLAVIN REDUCTASE-RELATED"/>
    <property type="match status" value="1"/>
</dbReference>
<feature type="domain" description="NAD(P)-binding" evidence="1">
    <location>
        <begin position="19"/>
        <end position="209"/>
    </location>
</feature>
<dbReference type="OrthoDB" id="9771302at2"/>
<dbReference type="PANTHER" id="PTHR15020:SF50">
    <property type="entry name" value="UPF0659 PROTEIN YMR090W"/>
    <property type="match status" value="1"/>
</dbReference>
<dbReference type="Pfam" id="PF13460">
    <property type="entry name" value="NAD_binding_10"/>
    <property type="match status" value="1"/>
</dbReference>
<name>A0A3A1TXU6_9MICO</name>